<accession>A0AAV7VR18</accession>
<keyword evidence="2" id="KW-1185">Reference proteome</keyword>
<sequence>MLGVALGAWRWPSGTQLRSVRGDRTEGDVLMWRVTGKIKTKTPYSAELPLSSLQAITRRKTGLELGDWLVAGITTVGLLFKDNKLMTFDAIKAEYDILRNIF</sequence>
<dbReference type="EMBL" id="JANPWB010000003">
    <property type="protein sequence ID" value="KAJ1202763.1"/>
    <property type="molecule type" value="Genomic_DNA"/>
</dbReference>
<protein>
    <submittedName>
        <fullName evidence="1">Uncharacterized protein</fullName>
    </submittedName>
</protein>
<dbReference type="Proteomes" id="UP001066276">
    <property type="component" value="Chromosome 2_1"/>
</dbReference>
<comment type="caution">
    <text evidence="1">The sequence shown here is derived from an EMBL/GenBank/DDBJ whole genome shotgun (WGS) entry which is preliminary data.</text>
</comment>
<organism evidence="1 2">
    <name type="scientific">Pleurodeles waltl</name>
    <name type="common">Iberian ribbed newt</name>
    <dbReference type="NCBI Taxonomy" id="8319"/>
    <lineage>
        <taxon>Eukaryota</taxon>
        <taxon>Metazoa</taxon>
        <taxon>Chordata</taxon>
        <taxon>Craniata</taxon>
        <taxon>Vertebrata</taxon>
        <taxon>Euteleostomi</taxon>
        <taxon>Amphibia</taxon>
        <taxon>Batrachia</taxon>
        <taxon>Caudata</taxon>
        <taxon>Salamandroidea</taxon>
        <taxon>Salamandridae</taxon>
        <taxon>Pleurodelinae</taxon>
        <taxon>Pleurodeles</taxon>
    </lineage>
</organism>
<name>A0AAV7VR18_PLEWA</name>
<dbReference type="AlphaFoldDB" id="A0AAV7VR18"/>
<proteinExistence type="predicted"/>
<gene>
    <name evidence="1" type="ORF">NDU88_006559</name>
</gene>
<evidence type="ECO:0000313" key="1">
    <source>
        <dbReference type="EMBL" id="KAJ1202763.1"/>
    </source>
</evidence>
<reference evidence="1" key="1">
    <citation type="journal article" date="2022" name="bioRxiv">
        <title>Sequencing and chromosome-scale assembly of the giantPleurodeles waltlgenome.</title>
        <authorList>
            <person name="Brown T."/>
            <person name="Elewa A."/>
            <person name="Iarovenko S."/>
            <person name="Subramanian E."/>
            <person name="Araus A.J."/>
            <person name="Petzold A."/>
            <person name="Susuki M."/>
            <person name="Suzuki K.-i.T."/>
            <person name="Hayashi T."/>
            <person name="Toyoda A."/>
            <person name="Oliveira C."/>
            <person name="Osipova E."/>
            <person name="Leigh N.D."/>
            <person name="Simon A."/>
            <person name="Yun M.H."/>
        </authorList>
    </citation>
    <scope>NUCLEOTIDE SEQUENCE</scope>
    <source>
        <strain evidence="1">20211129_DDA</strain>
        <tissue evidence="1">Liver</tissue>
    </source>
</reference>
<evidence type="ECO:0000313" key="2">
    <source>
        <dbReference type="Proteomes" id="UP001066276"/>
    </source>
</evidence>